<sequence>MKKLVLAAMVAVFVISCSKDDENDCESCEKAKICDNGDGTYTFSYDGEEEIVKEEVLESLKLTPKEYVELVCIAGSSD</sequence>
<gene>
    <name evidence="1" type="ORF">MACH07_11940</name>
</gene>
<dbReference type="Proteomes" id="UP001330184">
    <property type="component" value="Chromosome"/>
</dbReference>
<evidence type="ECO:0000313" key="1">
    <source>
        <dbReference type="EMBL" id="BDW92362.1"/>
    </source>
</evidence>
<reference evidence="1 2" key="1">
    <citation type="submission" date="2023-01" db="EMBL/GenBank/DDBJ databases">
        <title>Complete genome sequence of Muricauda aquimarina strain IFOP_LL357.</title>
        <authorList>
            <person name="Gajardo G."/>
            <person name="Ueki S."/>
            <person name="Maruyama F."/>
        </authorList>
    </citation>
    <scope>NUCLEOTIDE SEQUENCE [LARGE SCALE GENOMIC DNA]</scope>
    <source>
        <strain evidence="1 2">IFOP_LL357</strain>
    </source>
</reference>
<dbReference type="AlphaFoldDB" id="A0AA48HA84"/>
<dbReference type="PROSITE" id="PS51257">
    <property type="entry name" value="PROKAR_LIPOPROTEIN"/>
    <property type="match status" value="1"/>
</dbReference>
<accession>A0AA48HA84</accession>
<proteinExistence type="predicted"/>
<evidence type="ECO:0000313" key="2">
    <source>
        <dbReference type="Proteomes" id="UP001330184"/>
    </source>
</evidence>
<name>A0AA48HA84_9FLAO</name>
<dbReference type="RefSeq" id="WP_224836000.1">
    <property type="nucleotide sequence ID" value="NZ_AP027268.1"/>
</dbReference>
<organism evidence="1 2">
    <name type="scientific">Flagellimonas marinaquae</name>
    <dbReference type="NCBI Taxonomy" id="254955"/>
    <lineage>
        <taxon>Bacteria</taxon>
        <taxon>Pseudomonadati</taxon>
        <taxon>Bacteroidota</taxon>
        <taxon>Flavobacteriia</taxon>
        <taxon>Flavobacteriales</taxon>
        <taxon>Flavobacteriaceae</taxon>
        <taxon>Flagellimonas</taxon>
    </lineage>
</organism>
<keyword evidence="2" id="KW-1185">Reference proteome</keyword>
<dbReference type="EMBL" id="AP027268">
    <property type="protein sequence ID" value="BDW92362.1"/>
    <property type="molecule type" value="Genomic_DNA"/>
</dbReference>
<evidence type="ECO:0008006" key="3">
    <source>
        <dbReference type="Google" id="ProtNLM"/>
    </source>
</evidence>
<protein>
    <recommendedName>
        <fullName evidence="3">Lipoprotein</fullName>
    </recommendedName>
</protein>